<keyword evidence="7" id="KW-0732">Signal</keyword>
<dbReference type="InterPro" id="IPR025202">
    <property type="entry name" value="PLD-like_dom"/>
</dbReference>
<keyword evidence="4" id="KW-0378">Hydrolase</keyword>
<sequence length="181" mass="20396">MKRVLVLLFIFPLLISIVSCQEKATPVVKADNVEIKAYFSPRGGCTAAIVRNVNRAKSFVDVAIYSFTSRRIADALIRAYKRGVRVRVVADEGAARGRRCVLPLLEKFGIPVRYKRGSGGGLMHNKYAVIDGKVVITGSFNWTKSAEYRNDENLVVIKNTDLAKVYERNFEKLWRLAELEN</sequence>
<evidence type="ECO:0000313" key="10">
    <source>
        <dbReference type="Proteomes" id="UP001157911"/>
    </source>
</evidence>
<reference evidence="9 10" key="1">
    <citation type="submission" date="2017-05" db="EMBL/GenBank/DDBJ databases">
        <authorList>
            <person name="Varghese N."/>
            <person name="Submissions S."/>
        </authorList>
    </citation>
    <scope>NUCLEOTIDE SEQUENCE [LARGE SCALE GENOMIC DNA]</scope>
    <source>
        <strain evidence="9 10">DSM 15522</strain>
    </source>
</reference>
<dbReference type="EC" id="3.1.4.4" evidence="3"/>
<dbReference type="SMART" id="SM00155">
    <property type="entry name" value="PLDc"/>
    <property type="match status" value="1"/>
</dbReference>
<dbReference type="Pfam" id="PF13091">
    <property type="entry name" value="PLDc_2"/>
    <property type="match status" value="1"/>
</dbReference>
<comment type="similarity">
    <text evidence="2">Belongs to the phospholipase D family.</text>
</comment>
<dbReference type="InterPro" id="IPR051406">
    <property type="entry name" value="PLD_domain"/>
</dbReference>
<keyword evidence="6" id="KW-0443">Lipid metabolism</keyword>
<evidence type="ECO:0000256" key="7">
    <source>
        <dbReference type="SAM" id="SignalP"/>
    </source>
</evidence>
<dbReference type="PROSITE" id="PS50035">
    <property type="entry name" value="PLD"/>
    <property type="match status" value="1"/>
</dbReference>
<gene>
    <name evidence="9" type="ORF">SAMN06265339_0520</name>
</gene>
<dbReference type="SUPFAM" id="SSF56024">
    <property type="entry name" value="Phospholipase D/nuclease"/>
    <property type="match status" value="1"/>
</dbReference>
<protein>
    <recommendedName>
        <fullName evidence="3">phospholipase D</fullName>
        <ecNumber evidence="3">3.1.4.4</ecNumber>
    </recommendedName>
</protein>
<dbReference type="RefSeq" id="WP_283400024.1">
    <property type="nucleotide sequence ID" value="NZ_FXUB01000001.1"/>
</dbReference>
<comment type="catalytic activity">
    <reaction evidence="1">
        <text>a 1,2-diacyl-sn-glycero-3-phosphocholine + H2O = a 1,2-diacyl-sn-glycero-3-phosphate + choline + H(+)</text>
        <dbReference type="Rhea" id="RHEA:14445"/>
        <dbReference type="ChEBI" id="CHEBI:15354"/>
        <dbReference type="ChEBI" id="CHEBI:15377"/>
        <dbReference type="ChEBI" id="CHEBI:15378"/>
        <dbReference type="ChEBI" id="CHEBI:57643"/>
        <dbReference type="ChEBI" id="CHEBI:58608"/>
        <dbReference type="EC" id="3.1.4.4"/>
    </reaction>
</comment>
<evidence type="ECO:0000313" key="9">
    <source>
        <dbReference type="EMBL" id="SMP07871.1"/>
    </source>
</evidence>
<dbReference type="PROSITE" id="PS51257">
    <property type="entry name" value="PROKAR_LIPOPROTEIN"/>
    <property type="match status" value="1"/>
</dbReference>
<evidence type="ECO:0000256" key="5">
    <source>
        <dbReference type="ARBA" id="ARBA00022963"/>
    </source>
</evidence>
<keyword evidence="10" id="KW-1185">Reference proteome</keyword>
<evidence type="ECO:0000259" key="8">
    <source>
        <dbReference type="PROSITE" id="PS50035"/>
    </source>
</evidence>
<keyword evidence="5" id="KW-0442">Lipid degradation</keyword>
<dbReference type="Gene3D" id="3.30.870.10">
    <property type="entry name" value="Endonuclease Chain A"/>
    <property type="match status" value="1"/>
</dbReference>
<comment type="caution">
    <text evidence="9">The sequence shown here is derived from an EMBL/GenBank/DDBJ whole genome shotgun (WGS) entry which is preliminary data.</text>
</comment>
<evidence type="ECO:0000256" key="3">
    <source>
        <dbReference type="ARBA" id="ARBA00012027"/>
    </source>
</evidence>
<organism evidence="9 10">
    <name type="scientific">Desulfurobacterium pacificum</name>
    <dbReference type="NCBI Taxonomy" id="240166"/>
    <lineage>
        <taxon>Bacteria</taxon>
        <taxon>Pseudomonadati</taxon>
        <taxon>Aquificota</taxon>
        <taxon>Aquificia</taxon>
        <taxon>Desulfurobacteriales</taxon>
        <taxon>Desulfurobacteriaceae</taxon>
        <taxon>Desulfurobacterium</taxon>
    </lineage>
</organism>
<dbReference type="PANTHER" id="PTHR43856:SF1">
    <property type="entry name" value="MITOCHONDRIAL CARDIOLIPIN HYDROLASE"/>
    <property type="match status" value="1"/>
</dbReference>
<evidence type="ECO:0000256" key="6">
    <source>
        <dbReference type="ARBA" id="ARBA00023098"/>
    </source>
</evidence>
<dbReference type="EMBL" id="FXUB01000001">
    <property type="protein sequence ID" value="SMP07871.1"/>
    <property type="molecule type" value="Genomic_DNA"/>
</dbReference>
<dbReference type="CDD" id="cd09170">
    <property type="entry name" value="PLDc_Nuc"/>
    <property type="match status" value="1"/>
</dbReference>
<dbReference type="InterPro" id="IPR001736">
    <property type="entry name" value="PLipase_D/transphosphatidylase"/>
</dbReference>
<feature type="domain" description="PLD phosphodiesterase" evidence="8">
    <location>
        <begin position="119"/>
        <end position="146"/>
    </location>
</feature>
<evidence type="ECO:0000256" key="1">
    <source>
        <dbReference type="ARBA" id="ARBA00000798"/>
    </source>
</evidence>
<accession>A0ABY1NET6</accession>
<dbReference type="Proteomes" id="UP001157911">
    <property type="component" value="Unassembled WGS sequence"/>
</dbReference>
<feature type="chain" id="PRO_5046524492" description="phospholipase D" evidence="7">
    <location>
        <begin position="25"/>
        <end position="181"/>
    </location>
</feature>
<proteinExistence type="inferred from homology"/>
<name>A0ABY1NET6_9BACT</name>
<evidence type="ECO:0000256" key="4">
    <source>
        <dbReference type="ARBA" id="ARBA00022801"/>
    </source>
</evidence>
<feature type="signal peptide" evidence="7">
    <location>
        <begin position="1"/>
        <end position="24"/>
    </location>
</feature>
<dbReference type="PANTHER" id="PTHR43856">
    <property type="entry name" value="CARDIOLIPIN HYDROLASE"/>
    <property type="match status" value="1"/>
</dbReference>
<evidence type="ECO:0000256" key="2">
    <source>
        <dbReference type="ARBA" id="ARBA00008664"/>
    </source>
</evidence>